<evidence type="ECO:0000313" key="6">
    <source>
        <dbReference type="EMBL" id="MBB5598809.1"/>
    </source>
</evidence>
<keyword evidence="4" id="KW-0804">Transcription</keyword>
<reference evidence="6 7" key="1">
    <citation type="submission" date="2020-08" db="EMBL/GenBank/DDBJ databases">
        <title>Sequencing the genomes of 1000 actinobacteria strains.</title>
        <authorList>
            <person name="Klenk H.-P."/>
        </authorList>
    </citation>
    <scope>NUCLEOTIDE SEQUENCE [LARGE SCALE GENOMIC DNA]</scope>
    <source>
        <strain evidence="6 7">DSM 23694</strain>
    </source>
</reference>
<organism evidence="6 7">
    <name type="scientific">Neomicrococcus lactis</name>
    <dbReference type="NCBI Taxonomy" id="732241"/>
    <lineage>
        <taxon>Bacteria</taxon>
        <taxon>Bacillati</taxon>
        <taxon>Actinomycetota</taxon>
        <taxon>Actinomycetes</taxon>
        <taxon>Micrococcales</taxon>
        <taxon>Micrococcaceae</taxon>
        <taxon>Neomicrococcus</taxon>
    </lineage>
</organism>
<dbReference type="SUPFAM" id="SSF46785">
    <property type="entry name" value="Winged helix' DNA-binding domain"/>
    <property type="match status" value="1"/>
</dbReference>
<dbReference type="InterPro" id="IPR000847">
    <property type="entry name" value="LysR_HTH_N"/>
</dbReference>
<keyword evidence="7" id="KW-1185">Reference proteome</keyword>
<dbReference type="Proteomes" id="UP000523863">
    <property type="component" value="Unassembled WGS sequence"/>
</dbReference>
<accession>A0A7W8YC50</accession>
<keyword evidence="3 6" id="KW-0238">DNA-binding</keyword>
<dbReference type="InterPro" id="IPR036388">
    <property type="entry name" value="WH-like_DNA-bd_sf"/>
</dbReference>
<evidence type="ECO:0000313" key="7">
    <source>
        <dbReference type="Proteomes" id="UP000523863"/>
    </source>
</evidence>
<evidence type="ECO:0000259" key="5">
    <source>
        <dbReference type="PROSITE" id="PS50931"/>
    </source>
</evidence>
<dbReference type="PANTHER" id="PTHR30346">
    <property type="entry name" value="TRANSCRIPTIONAL DUAL REGULATOR HCAR-RELATED"/>
    <property type="match status" value="1"/>
</dbReference>
<dbReference type="RefSeq" id="WP_183643064.1">
    <property type="nucleotide sequence ID" value="NZ_JACHBL010000001.1"/>
</dbReference>
<evidence type="ECO:0000256" key="2">
    <source>
        <dbReference type="ARBA" id="ARBA00023015"/>
    </source>
</evidence>
<dbReference type="PANTHER" id="PTHR30346:SF29">
    <property type="entry name" value="LYSR SUBSTRATE-BINDING"/>
    <property type="match status" value="1"/>
</dbReference>
<feature type="domain" description="HTH lysR-type" evidence="5">
    <location>
        <begin position="2"/>
        <end position="59"/>
    </location>
</feature>
<proteinExistence type="inferred from homology"/>
<dbReference type="Gene3D" id="3.40.190.10">
    <property type="entry name" value="Periplasmic binding protein-like II"/>
    <property type="match status" value="2"/>
</dbReference>
<sequence length="310" mass="32894">MLNPTHLQTLVEVVRLGSFTAAGNRLGYTASAVSQQMVALEKTLGVKLFIRSARSVQPTNAAQALGRSAVKVLKELDELLALGQSVNGLASRTLRLGAFPSVATFVLPRILESPAWIATEASLKLHIGEPSQVVPSLRAGGDLDAALVYHVGEAGLALPRGVQKHWLGEDPFSVVLPASLGIDEGSVLTVSEVISLPWIQHVRGSSDATIVETVLDHAGLHPRVVASSDDFNATLRLVSVGLGAALVPQLAMAERPPGVCRVSVQGVSLTRQLWLLSGEHAPADLVTTFVEHCMAMLHEPLDSQPEKHQI</sequence>
<dbReference type="PROSITE" id="PS50931">
    <property type="entry name" value="HTH_LYSR"/>
    <property type="match status" value="1"/>
</dbReference>
<comment type="similarity">
    <text evidence="1">Belongs to the LysR transcriptional regulatory family.</text>
</comment>
<protein>
    <submittedName>
        <fullName evidence="6">DNA-binding transcriptional LysR family regulator</fullName>
    </submittedName>
</protein>
<dbReference type="GO" id="GO:0003700">
    <property type="term" value="F:DNA-binding transcription factor activity"/>
    <property type="evidence" value="ECO:0007669"/>
    <property type="project" value="InterPro"/>
</dbReference>
<evidence type="ECO:0000256" key="1">
    <source>
        <dbReference type="ARBA" id="ARBA00009437"/>
    </source>
</evidence>
<dbReference type="EMBL" id="JACHBL010000001">
    <property type="protein sequence ID" value="MBB5598809.1"/>
    <property type="molecule type" value="Genomic_DNA"/>
</dbReference>
<gene>
    <name evidence="6" type="ORF">BKA12_001889</name>
</gene>
<dbReference type="GO" id="GO:0032993">
    <property type="term" value="C:protein-DNA complex"/>
    <property type="evidence" value="ECO:0007669"/>
    <property type="project" value="TreeGrafter"/>
</dbReference>
<dbReference type="InterPro" id="IPR005119">
    <property type="entry name" value="LysR_subst-bd"/>
</dbReference>
<dbReference type="Gene3D" id="1.10.10.10">
    <property type="entry name" value="Winged helix-like DNA-binding domain superfamily/Winged helix DNA-binding domain"/>
    <property type="match status" value="1"/>
</dbReference>
<dbReference type="InterPro" id="IPR036390">
    <property type="entry name" value="WH_DNA-bd_sf"/>
</dbReference>
<dbReference type="SUPFAM" id="SSF53850">
    <property type="entry name" value="Periplasmic binding protein-like II"/>
    <property type="match status" value="1"/>
</dbReference>
<evidence type="ECO:0000256" key="4">
    <source>
        <dbReference type="ARBA" id="ARBA00023163"/>
    </source>
</evidence>
<dbReference type="GO" id="GO:0003677">
    <property type="term" value="F:DNA binding"/>
    <property type="evidence" value="ECO:0007669"/>
    <property type="project" value="UniProtKB-KW"/>
</dbReference>
<dbReference type="Pfam" id="PF03466">
    <property type="entry name" value="LysR_substrate"/>
    <property type="match status" value="1"/>
</dbReference>
<comment type="caution">
    <text evidence="6">The sequence shown here is derived from an EMBL/GenBank/DDBJ whole genome shotgun (WGS) entry which is preliminary data.</text>
</comment>
<dbReference type="Pfam" id="PF00126">
    <property type="entry name" value="HTH_1"/>
    <property type="match status" value="1"/>
</dbReference>
<dbReference type="AlphaFoldDB" id="A0A7W8YC50"/>
<evidence type="ECO:0000256" key="3">
    <source>
        <dbReference type="ARBA" id="ARBA00023125"/>
    </source>
</evidence>
<name>A0A7W8YC50_9MICC</name>
<keyword evidence="2" id="KW-0805">Transcription regulation</keyword>